<evidence type="ECO:0000313" key="9">
    <source>
        <dbReference type="EMBL" id="EDO37342.1"/>
    </source>
</evidence>
<dbReference type="SUPFAM" id="SSF54928">
    <property type="entry name" value="RNA-binding domain, RBD"/>
    <property type="match status" value="2"/>
</dbReference>
<feature type="region of interest" description="Disordered" evidence="7">
    <location>
        <begin position="571"/>
        <end position="599"/>
    </location>
</feature>
<dbReference type="InterPro" id="IPR035979">
    <property type="entry name" value="RBD_domain_sf"/>
</dbReference>
<dbReference type="GO" id="GO:0005634">
    <property type="term" value="C:nucleus"/>
    <property type="evidence" value="ECO:0007669"/>
    <property type="project" value="UniProtKB-SubCell"/>
</dbReference>
<dbReference type="Pfam" id="PF23241">
    <property type="entry name" value="HAT_PRP39_C"/>
    <property type="match status" value="1"/>
</dbReference>
<feature type="region of interest" description="Disordered" evidence="7">
    <location>
        <begin position="494"/>
        <end position="545"/>
    </location>
</feature>
<comment type="subcellular location">
    <subcellularLocation>
        <location evidence="1">Nucleus</location>
    </subcellularLocation>
</comment>
<evidence type="ECO:0000256" key="7">
    <source>
        <dbReference type="SAM" id="MobiDB-lite"/>
    </source>
</evidence>
<evidence type="ECO:0000313" key="10">
    <source>
        <dbReference type="Proteomes" id="UP000001593"/>
    </source>
</evidence>
<feature type="non-terminal residue" evidence="9">
    <location>
        <position position="817"/>
    </location>
</feature>
<dbReference type="GO" id="GO:0008380">
    <property type="term" value="P:RNA splicing"/>
    <property type="evidence" value="ECO:0007669"/>
    <property type="project" value="UniProtKB-KW"/>
</dbReference>
<dbReference type="Gene3D" id="1.25.40.10">
    <property type="entry name" value="Tetratricopeptide repeat domain"/>
    <property type="match status" value="2"/>
</dbReference>
<dbReference type="GO" id="GO:0003723">
    <property type="term" value="F:RNA binding"/>
    <property type="evidence" value="ECO:0000318"/>
    <property type="project" value="GO_Central"/>
</dbReference>
<dbReference type="HOGENOM" id="CLU_007172_1_1_1"/>
<dbReference type="Pfam" id="PF23240">
    <property type="entry name" value="HAT_PRP39_N"/>
    <property type="match status" value="1"/>
</dbReference>
<keyword evidence="3" id="KW-0677">Repeat</keyword>
<dbReference type="Gene3D" id="3.30.70.330">
    <property type="match status" value="2"/>
</dbReference>
<dbReference type="PROSITE" id="PS50102">
    <property type="entry name" value="RRM"/>
    <property type="match status" value="2"/>
</dbReference>
<feature type="domain" description="RRM" evidence="8">
    <location>
        <begin position="694"/>
        <end position="771"/>
    </location>
</feature>
<organism evidence="9 10">
    <name type="scientific">Nematostella vectensis</name>
    <name type="common">Starlet sea anemone</name>
    <dbReference type="NCBI Taxonomy" id="45351"/>
    <lineage>
        <taxon>Eukaryota</taxon>
        <taxon>Metazoa</taxon>
        <taxon>Cnidaria</taxon>
        <taxon>Anthozoa</taxon>
        <taxon>Hexacorallia</taxon>
        <taxon>Actiniaria</taxon>
        <taxon>Edwardsiidae</taxon>
        <taxon>Nematostella</taxon>
    </lineage>
</organism>
<dbReference type="Pfam" id="PF00076">
    <property type="entry name" value="RRM_1"/>
    <property type="match status" value="2"/>
</dbReference>
<evidence type="ECO:0000256" key="1">
    <source>
        <dbReference type="ARBA" id="ARBA00004123"/>
    </source>
</evidence>
<dbReference type="InterPro" id="IPR011990">
    <property type="entry name" value="TPR-like_helical_dom_sf"/>
</dbReference>
<name>A7SFY3_NEMVE</name>
<feature type="region of interest" description="Disordered" evidence="7">
    <location>
        <begin position="767"/>
        <end position="794"/>
    </location>
</feature>
<dbReference type="PANTHER" id="PTHR17204">
    <property type="entry name" value="PRE-MRNA PROCESSING PROTEIN PRP39-RELATED"/>
    <property type="match status" value="1"/>
</dbReference>
<dbReference type="PhylomeDB" id="A7SFY3"/>
<sequence length="817" mass="94053">MEQDKDPSADAEIHQLEVQLETNPYNYQSHIQLINLLSSSGDLERLRQARENMSKSFPLTEELWLSWIEDELPLACIPDHRETVKSLFDRGVQDYQSVKLWIQYCQFMMDNMETDQGLENVRATFEKALTSAGLHVTEVCTIGLSTFRLTVCLAAQRERVESIYRRQLAVPLLGMQMTMRDFEDWLEEDEEVPVPVKLAYQKAETKLEEILPYEDELNSNKSNSLEAYKNYLKYEVQKGEPVRIVCLYERALKDNCLYSDLWMEYTTYLDSKLKISSVVLPAHERAVRNCPWVASLWQNYMLALERSNQPSSKIKEIFDKALTCGFSSGVEFLQLWRCYCNHMRRRVKEWTEESHEVKEWRDSLKSAIEYMQHYFGNEGDSTNLLDRCWARLEAYKLSNLSEAQRLWEIVISRHGRELEYWVEYANLVRTCKDVQSCRKVLHRAVQSVSDNPEGATRALLSLEEEEGSLEDWDSSYARCATRLKIVNERRTRAAEKEMSQMKEGEELAEKKKASRTEKKATKKQEKKAEKKDKAQTMKRKVRESYSLSPARNNITLHSLCTVYSQAGMEGSQNQQIDKVRSSEPAAKKPCGESEEESSDPRKVFISNLLFSITEDHLRDKFSKLGEVLDVRIVKNMAGRSKGYAYVEFNNESTVQAALAMDREKMEGRPMFISPCVDKAKNPTTFKFPTSLDKHTLFVSNLPFDAKESEIEELFSKHGVVKQVRLVTNRAGKPKGYGYVEYEQESSASTAVLTLDKTEVKGRTISVALSNPPTRRGPPRQEHPPPPPPGRCVCPVRGRAKTQLQLIPRSLQKTSSTP</sequence>
<evidence type="ECO:0000256" key="5">
    <source>
        <dbReference type="ARBA" id="ARBA00023242"/>
    </source>
</evidence>
<feature type="compositionally biased region" description="Basic and acidic residues" evidence="7">
    <location>
        <begin position="577"/>
        <end position="591"/>
    </location>
</feature>
<gene>
    <name evidence="9" type="ORF">NEMVEDRAFT_v1g189386</name>
</gene>
<keyword evidence="10" id="KW-1185">Reference proteome</keyword>
<evidence type="ECO:0000256" key="4">
    <source>
        <dbReference type="ARBA" id="ARBA00023187"/>
    </source>
</evidence>
<dbReference type="PANTHER" id="PTHR17204:SF25">
    <property type="entry name" value="RRM DOMAIN-CONTAINING PROTEIN"/>
    <property type="match status" value="1"/>
</dbReference>
<dbReference type="OMA" id="LWARYIL"/>
<evidence type="ECO:0000259" key="8">
    <source>
        <dbReference type="PROSITE" id="PS50102"/>
    </source>
</evidence>
<dbReference type="STRING" id="45351.A7SFY3"/>
<dbReference type="AlphaFoldDB" id="A7SFY3"/>
<feature type="domain" description="RRM" evidence="8">
    <location>
        <begin position="601"/>
        <end position="677"/>
    </location>
</feature>
<dbReference type="GO" id="GO:0006397">
    <property type="term" value="P:mRNA processing"/>
    <property type="evidence" value="ECO:0007669"/>
    <property type="project" value="UniProtKB-KW"/>
</dbReference>
<dbReference type="EMBL" id="DS469648">
    <property type="protein sequence ID" value="EDO37342.1"/>
    <property type="molecule type" value="Genomic_DNA"/>
</dbReference>
<dbReference type="InterPro" id="IPR003107">
    <property type="entry name" value="HAT"/>
</dbReference>
<dbReference type="SMART" id="SM00386">
    <property type="entry name" value="HAT"/>
    <property type="match status" value="7"/>
</dbReference>
<evidence type="ECO:0000256" key="3">
    <source>
        <dbReference type="ARBA" id="ARBA00022737"/>
    </source>
</evidence>
<keyword evidence="6" id="KW-0694">RNA-binding</keyword>
<dbReference type="Proteomes" id="UP000001593">
    <property type="component" value="Unassembled WGS sequence"/>
</dbReference>
<dbReference type="CDD" id="cd12391">
    <property type="entry name" value="RRM1_SART3"/>
    <property type="match status" value="1"/>
</dbReference>
<keyword evidence="5" id="KW-0539">Nucleus</keyword>
<dbReference type="InParanoid" id="A7SFY3"/>
<keyword evidence="4" id="KW-0508">mRNA splicing</keyword>
<proteinExistence type="predicted"/>
<dbReference type="SMART" id="SM00360">
    <property type="entry name" value="RRM"/>
    <property type="match status" value="2"/>
</dbReference>
<dbReference type="InterPro" id="IPR012677">
    <property type="entry name" value="Nucleotide-bd_a/b_plait_sf"/>
</dbReference>
<dbReference type="eggNOG" id="KOG0128">
    <property type="taxonomic scope" value="Eukaryota"/>
</dbReference>
<protein>
    <recommendedName>
        <fullName evidence="8">RRM domain-containing protein</fullName>
    </recommendedName>
</protein>
<accession>A7SFY3</accession>
<dbReference type="SUPFAM" id="SSF48452">
    <property type="entry name" value="TPR-like"/>
    <property type="match status" value="1"/>
</dbReference>
<dbReference type="InterPro" id="IPR059164">
    <property type="entry name" value="HAT_PRP39_C"/>
</dbReference>
<evidence type="ECO:0000256" key="2">
    <source>
        <dbReference type="ARBA" id="ARBA00022664"/>
    </source>
</evidence>
<feature type="compositionally biased region" description="Basic and acidic residues" evidence="7">
    <location>
        <begin position="494"/>
        <end position="535"/>
    </location>
</feature>
<reference evidence="9 10" key="1">
    <citation type="journal article" date="2007" name="Science">
        <title>Sea anemone genome reveals ancestral eumetazoan gene repertoire and genomic organization.</title>
        <authorList>
            <person name="Putnam N.H."/>
            <person name="Srivastava M."/>
            <person name="Hellsten U."/>
            <person name="Dirks B."/>
            <person name="Chapman J."/>
            <person name="Salamov A."/>
            <person name="Terry A."/>
            <person name="Shapiro H."/>
            <person name="Lindquist E."/>
            <person name="Kapitonov V.V."/>
            <person name="Jurka J."/>
            <person name="Genikhovich G."/>
            <person name="Grigoriev I.V."/>
            <person name="Lucas S.M."/>
            <person name="Steele R.E."/>
            <person name="Finnerty J.R."/>
            <person name="Technau U."/>
            <person name="Martindale M.Q."/>
            <person name="Rokhsar D.S."/>
        </authorList>
    </citation>
    <scope>NUCLEOTIDE SEQUENCE [LARGE SCALE GENOMIC DNA]</scope>
    <source>
        <strain evidence="10">CH2 X CH6</strain>
    </source>
</reference>
<evidence type="ECO:0000256" key="6">
    <source>
        <dbReference type="PROSITE-ProRule" id="PRU00176"/>
    </source>
</evidence>
<dbReference type="InterPro" id="IPR000504">
    <property type="entry name" value="RRM_dom"/>
</dbReference>
<dbReference type="InterPro" id="IPR034217">
    <property type="entry name" value="SART3_RRM1"/>
</dbReference>
<keyword evidence="2" id="KW-0507">mRNA processing</keyword>